<keyword evidence="1" id="KW-0802">TPR repeat</keyword>
<dbReference type="SMART" id="SM00028">
    <property type="entry name" value="TPR"/>
    <property type="match status" value="3"/>
</dbReference>
<dbReference type="InterPro" id="IPR019734">
    <property type="entry name" value="TPR_rpt"/>
</dbReference>
<dbReference type="InterPro" id="IPR011990">
    <property type="entry name" value="TPR-like_helical_dom_sf"/>
</dbReference>
<dbReference type="AlphaFoldDB" id="A0AB37UA35"/>
<dbReference type="Gene3D" id="1.25.40.10">
    <property type="entry name" value="Tetratricopeptide repeat domain"/>
    <property type="match status" value="2"/>
</dbReference>
<protein>
    <recommendedName>
        <fullName evidence="4">Tetratricopeptide repeat protein</fullName>
    </recommendedName>
</protein>
<dbReference type="Proteomes" id="UP000282574">
    <property type="component" value="Unassembled WGS sequence"/>
</dbReference>
<gene>
    <name evidence="2" type="ORF">DSM107010_65650</name>
</gene>
<organism evidence="2 3">
    <name type="scientific">Chroococcidiopsis cubana SAG 39.79</name>
    <dbReference type="NCBI Taxonomy" id="388085"/>
    <lineage>
        <taxon>Bacteria</taxon>
        <taxon>Bacillati</taxon>
        <taxon>Cyanobacteriota</taxon>
        <taxon>Cyanophyceae</taxon>
        <taxon>Chroococcidiopsidales</taxon>
        <taxon>Chroococcidiopsidaceae</taxon>
        <taxon>Chroococcidiopsis</taxon>
    </lineage>
</organism>
<dbReference type="Pfam" id="PF13181">
    <property type="entry name" value="TPR_8"/>
    <property type="match status" value="1"/>
</dbReference>
<reference evidence="2 3" key="1">
    <citation type="journal article" date="2019" name="Genome Biol. Evol.">
        <title>Day and night: Metabolic profiles and evolutionary relationships of six axenic non-marine cyanobacteria.</title>
        <authorList>
            <person name="Will S.E."/>
            <person name="Henke P."/>
            <person name="Boedeker C."/>
            <person name="Huang S."/>
            <person name="Brinkmann H."/>
            <person name="Rohde M."/>
            <person name="Jarek M."/>
            <person name="Friedl T."/>
            <person name="Seufert S."/>
            <person name="Schumacher M."/>
            <person name="Overmann J."/>
            <person name="Neumann-Schaal M."/>
            <person name="Petersen J."/>
        </authorList>
    </citation>
    <scope>NUCLEOTIDE SEQUENCE [LARGE SCALE GENOMIC DNA]</scope>
    <source>
        <strain evidence="2 3">SAG 39.79</strain>
    </source>
</reference>
<dbReference type="RefSeq" id="WP_106168933.1">
    <property type="nucleotide sequence ID" value="NZ_JAVKZF010000003.1"/>
</dbReference>
<dbReference type="PANTHER" id="PTHR45588:SF1">
    <property type="entry name" value="WW DOMAIN-CONTAINING PROTEIN"/>
    <property type="match status" value="1"/>
</dbReference>
<comment type="caution">
    <text evidence="2">The sequence shown here is derived from an EMBL/GenBank/DDBJ whole genome shotgun (WGS) entry which is preliminary data.</text>
</comment>
<sequence>MSFVSKRLTLFIWALLITLGLAVTQSAPLKLAVAKESNRDRAPSNPHAMHLTQATSSQPTATLFDDLGNLHHPISTNSKLAQRYFDQGLTLAYGFNHAEAARSFKQAAKLDPECAICYWGVALVLGPNINAPMEPEAVSEAWRSLQQALKLSKNASDKEKAYIQALAKRYPSQPVDDRKSFDLAYANAMREVAQRYPDDPDAATLFAESLMDTTPWDYWEEDGTLKPTGKEIIATLESILQEHPNHPGANHLYIHAVEKERPDLGVASADRLMQLVPNSGHLVHMASHIYIRVGRYHDAVLSNQRGIAADNAYAARNQVEGIYPLAYMPHNHHFLWFAALMTGQSKVATQAALHTAKVDAKLMRQPDFAGALQHFYTIPMYTYIRFGQWDRILSTSAPAKDLKYPSGVWHYARGRAFAAKGQIKPAMRELKQLQAIAAIPALQDIKIWGFNSTASILNIASQVLAGEIAAQQKNYQQAIAHLQTAVKLEDALVYTEPADWSQPARQSLGGILLKARRFAQAEQAYRDDLNIYPENGWSLYGLMQSLKAQNKQAEAQVVQKQFEQAWQYADSYQ</sequence>
<dbReference type="EMBL" id="RSCK01000127">
    <property type="protein sequence ID" value="RUT01407.1"/>
    <property type="molecule type" value="Genomic_DNA"/>
</dbReference>
<dbReference type="PANTHER" id="PTHR45588">
    <property type="entry name" value="TPR DOMAIN-CONTAINING PROTEIN"/>
    <property type="match status" value="1"/>
</dbReference>
<evidence type="ECO:0000313" key="3">
    <source>
        <dbReference type="Proteomes" id="UP000282574"/>
    </source>
</evidence>
<accession>A0AB37UA35</accession>
<evidence type="ECO:0008006" key="4">
    <source>
        <dbReference type="Google" id="ProtNLM"/>
    </source>
</evidence>
<feature type="repeat" description="TPR" evidence="1">
    <location>
        <begin position="81"/>
        <end position="114"/>
    </location>
</feature>
<dbReference type="PROSITE" id="PS50005">
    <property type="entry name" value="TPR"/>
    <property type="match status" value="1"/>
</dbReference>
<evidence type="ECO:0000313" key="2">
    <source>
        <dbReference type="EMBL" id="RUT01407.1"/>
    </source>
</evidence>
<name>A0AB37UA35_9CYAN</name>
<dbReference type="SUPFAM" id="SSF48452">
    <property type="entry name" value="TPR-like"/>
    <property type="match status" value="2"/>
</dbReference>
<evidence type="ECO:0000256" key="1">
    <source>
        <dbReference type="PROSITE-ProRule" id="PRU00339"/>
    </source>
</evidence>
<keyword evidence="3" id="KW-1185">Reference proteome</keyword>
<proteinExistence type="predicted"/>